<feature type="compositionally biased region" description="Low complexity" evidence="1">
    <location>
        <begin position="52"/>
        <end position="70"/>
    </location>
</feature>
<feature type="compositionally biased region" description="Polar residues" evidence="1">
    <location>
        <begin position="71"/>
        <end position="82"/>
    </location>
</feature>
<evidence type="ECO:0000256" key="1">
    <source>
        <dbReference type="SAM" id="MobiDB-lite"/>
    </source>
</evidence>
<dbReference type="Proteomes" id="UP000887116">
    <property type="component" value="Unassembled WGS sequence"/>
</dbReference>
<evidence type="ECO:0000313" key="3">
    <source>
        <dbReference type="Proteomes" id="UP000887116"/>
    </source>
</evidence>
<organism evidence="2 3">
    <name type="scientific">Trichonephila clavata</name>
    <name type="common">Joro spider</name>
    <name type="synonym">Nephila clavata</name>
    <dbReference type="NCBI Taxonomy" id="2740835"/>
    <lineage>
        <taxon>Eukaryota</taxon>
        <taxon>Metazoa</taxon>
        <taxon>Ecdysozoa</taxon>
        <taxon>Arthropoda</taxon>
        <taxon>Chelicerata</taxon>
        <taxon>Arachnida</taxon>
        <taxon>Araneae</taxon>
        <taxon>Araneomorphae</taxon>
        <taxon>Entelegynae</taxon>
        <taxon>Araneoidea</taxon>
        <taxon>Nephilidae</taxon>
        <taxon>Trichonephila</taxon>
    </lineage>
</organism>
<feature type="region of interest" description="Disordered" evidence="1">
    <location>
        <begin position="50"/>
        <end position="135"/>
    </location>
</feature>
<proteinExistence type="predicted"/>
<dbReference type="AlphaFoldDB" id="A0A8X6F3Z2"/>
<feature type="region of interest" description="Disordered" evidence="1">
    <location>
        <begin position="1"/>
        <end position="32"/>
    </location>
</feature>
<protein>
    <submittedName>
        <fullName evidence="2">Uncharacterized protein</fullName>
    </submittedName>
</protein>
<gene>
    <name evidence="2" type="ORF">TNCT_326851</name>
</gene>
<feature type="compositionally biased region" description="Low complexity" evidence="1">
    <location>
        <begin position="83"/>
        <end position="93"/>
    </location>
</feature>
<reference evidence="2" key="1">
    <citation type="submission" date="2020-07" db="EMBL/GenBank/DDBJ databases">
        <title>Multicomponent nature underlies the extraordinary mechanical properties of spider dragline silk.</title>
        <authorList>
            <person name="Kono N."/>
            <person name="Nakamura H."/>
            <person name="Mori M."/>
            <person name="Yoshida Y."/>
            <person name="Ohtoshi R."/>
            <person name="Malay A.D."/>
            <person name="Moran D.A.P."/>
            <person name="Tomita M."/>
            <person name="Numata K."/>
            <person name="Arakawa K."/>
        </authorList>
    </citation>
    <scope>NUCLEOTIDE SEQUENCE</scope>
</reference>
<dbReference type="EMBL" id="BMAO01000822">
    <property type="protein sequence ID" value="GFQ69417.1"/>
    <property type="molecule type" value="Genomic_DNA"/>
</dbReference>
<evidence type="ECO:0000313" key="2">
    <source>
        <dbReference type="EMBL" id="GFQ69417.1"/>
    </source>
</evidence>
<comment type="caution">
    <text evidence="2">The sequence shown here is derived from an EMBL/GenBank/DDBJ whole genome shotgun (WGS) entry which is preliminary data.</text>
</comment>
<keyword evidence="3" id="KW-1185">Reference proteome</keyword>
<accession>A0A8X6F3Z2</accession>
<name>A0A8X6F3Z2_TRICU</name>
<sequence length="135" mass="15215">MEEKLREGSQNRKREMEEKLEEKLKEERQNREREIEKMKAQFIELMKEAIKGSQEASTGQQQGAQASGTQFDQQYDPNTQPISRSRLSSSGGSNNDRPGPSSKLDEVPPISRSQSLDSLHSDDSVTKIGGSSQFR</sequence>